<accession>E3IVC1</accession>
<dbReference type="KEGG" id="fri:FraEuI1c_3273"/>
<dbReference type="STRING" id="298654.FraEuI1c_3273"/>
<dbReference type="HOGENOM" id="CLU_010194_1_0_11"/>
<evidence type="ECO:0000313" key="4">
    <source>
        <dbReference type="Proteomes" id="UP000002484"/>
    </source>
</evidence>
<dbReference type="InParanoid" id="E3IVC1"/>
<evidence type="ECO:0000313" key="3">
    <source>
        <dbReference type="EMBL" id="ADP81285.1"/>
    </source>
</evidence>
<protein>
    <submittedName>
        <fullName evidence="3">Short-chain dehydrogenase/reductase SDR</fullName>
    </submittedName>
</protein>
<dbReference type="AlphaFoldDB" id="E3IVC1"/>
<dbReference type="PANTHER" id="PTHR43639">
    <property type="entry name" value="OXIDOREDUCTASE, SHORT-CHAIN DEHYDROGENASE/REDUCTASE FAMILY (AFU_ORTHOLOGUE AFUA_5G02870)"/>
    <property type="match status" value="1"/>
</dbReference>
<dbReference type="Gene3D" id="3.40.50.720">
    <property type="entry name" value="NAD(P)-binding Rossmann-like Domain"/>
    <property type="match status" value="1"/>
</dbReference>
<evidence type="ECO:0000256" key="2">
    <source>
        <dbReference type="ARBA" id="ARBA00023002"/>
    </source>
</evidence>
<dbReference type="InterPro" id="IPR036291">
    <property type="entry name" value="NAD(P)-bd_dom_sf"/>
</dbReference>
<dbReference type="FunFam" id="3.40.50.720:FF:000084">
    <property type="entry name" value="Short-chain dehydrogenase reductase"/>
    <property type="match status" value="1"/>
</dbReference>
<dbReference type="InterPro" id="IPR002347">
    <property type="entry name" value="SDR_fam"/>
</dbReference>
<keyword evidence="4" id="KW-1185">Reference proteome</keyword>
<dbReference type="EMBL" id="CP002299">
    <property type="protein sequence ID" value="ADP81285.1"/>
    <property type="molecule type" value="Genomic_DNA"/>
</dbReference>
<organism evidence="3 4">
    <name type="scientific">Pseudofrankia inefficax (strain DSM 45817 / CECT 9037 / DDB 130130 / EuI1c)</name>
    <name type="common">Frankia inefficax</name>
    <dbReference type="NCBI Taxonomy" id="298654"/>
    <lineage>
        <taxon>Bacteria</taxon>
        <taxon>Bacillati</taxon>
        <taxon>Actinomycetota</taxon>
        <taxon>Actinomycetes</taxon>
        <taxon>Frankiales</taxon>
        <taxon>Frankiaceae</taxon>
        <taxon>Pseudofrankia</taxon>
    </lineage>
</organism>
<dbReference type="eggNOG" id="COG1028">
    <property type="taxonomic scope" value="Bacteria"/>
</dbReference>
<dbReference type="PRINTS" id="PR00081">
    <property type="entry name" value="GDHRDH"/>
</dbReference>
<dbReference type="InterPro" id="IPR020904">
    <property type="entry name" value="Sc_DH/Rdtase_CS"/>
</dbReference>
<name>E3IVC1_PSEI1</name>
<dbReference type="PROSITE" id="PS00061">
    <property type="entry name" value="ADH_SHORT"/>
    <property type="match status" value="1"/>
</dbReference>
<comment type="similarity">
    <text evidence="1">Belongs to the short-chain dehydrogenases/reductases (SDR) family.</text>
</comment>
<proteinExistence type="inferred from homology"/>
<dbReference type="SUPFAM" id="SSF51735">
    <property type="entry name" value="NAD(P)-binding Rossmann-fold domains"/>
    <property type="match status" value="1"/>
</dbReference>
<gene>
    <name evidence="3" type="ordered locus">FraEuI1c_3273</name>
</gene>
<dbReference type="GO" id="GO:0016491">
    <property type="term" value="F:oxidoreductase activity"/>
    <property type="evidence" value="ECO:0007669"/>
    <property type="project" value="UniProtKB-KW"/>
</dbReference>
<evidence type="ECO:0000256" key="1">
    <source>
        <dbReference type="ARBA" id="ARBA00006484"/>
    </source>
</evidence>
<dbReference type="Pfam" id="PF13561">
    <property type="entry name" value="adh_short_C2"/>
    <property type="match status" value="1"/>
</dbReference>
<dbReference type="PRINTS" id="PR00080">
    <property type="entry name" value="SDRFAMILY"/>
</dbReference>
<dbReference type="OrthoDB" id="4380821at2"/>
<dbReference type="RefSeq" id="WP_013424403.1">
    <property type="nucleotide sequence ID" value="NC_014666.1"/>
</dbReference>
<sequence length="250" mass="25279">MGSLDGKIALVTGAGQSIGRGIALALATEGAAVTIAELDAGNAKKVAAEVEERGASALAYPCDIRDNAQVAACVAATVKRFGGLNILVNNAMASVVGIPLEETTDAAFALSFATGPAATFAFMRAAFPHLQGDGRIVNLRSGSELSGLPGYSAYVAAKAAVGGLTKVAAREWGAHGITVNAVAPFAPGPTTQAKFEEHPEMLDGILRSLSIKRTGDAEQDIGRAVAFLVSPAASYITGCTLMVDGGGSFL</sequence>
<dbReference type="PANTHER" id="PTHR43639:SF1">
    <property type="entry name" value="SHORT-CHAIN DEHYDROGENASE_REDUCTASE FAMILY PROTEIN"/>
    <property type="match status" value="1"/>
</dbReference>
<reference evidence="3 4" key="1">
    <citation type="submission" date="2010-10" db="EMBL/GenBank/DDBJ databases">
        <title>Complete sequence of Frankia sp. EuI1c.</title>
        <authorList>
            <consortium name="US DOE Joint Genome Institute"/>
            <person name="Lucas S."/>
            <person name="Copeland A."/>
            <person name="Lapidus A."/>
            <person name="Cheng J.-F."/>
            <person name="Bruce D."/>
            <person name="Goodwin L."/>
            <person name="Pitluck S."/>
            <person name="Chertkov O."/>
            <person name="Detter J.C."/>
            <person name="Han C."/>
            <person name="Tapia R."/>
            <person name="Land M."/>
            <person name="Hauser L."/>
            <person name="Jeffries C."/>
            <person name="Kyrpides N."/>
            <person name="Ivanova N."/>
            <person name="Mikhailova N."/>
            <person name="Beauchemin N."/>
            <person name="Sen A."/>
            <person name="Sur S.A."/>
            <person name="Gtari M."/>
            <person name="Wall L."/>
            <person name="Tisa L."/>
            <person name="Woyke T."/>
        </authorList>
    </citation>
    <scope>NUCLEOTIDE SEQUENCE [LARGE SCALE GENOMIC DNA]</scope>
    <source>
        <strain evidence="4">DSM 45817 / CECT 9037 / EuI1c</strain>
    </source>
</reference>
<dbReference type="Proteomes" id="UP000002484">
    <property type="component" value="Chromosome"/>
</dbReference>
<keyword evidence="2" id="KW-0560">Oxidoreductase</keyword>